<feature type="chain" id="PRO_5041649415" description="STING ligand-binding domain-containing protein" evidence="2">
    <location>
        <begin position="18"/>
        <end position="585"/>
    </location>
</feature>
<dbReference type="Proteomes" id="UP001186944">
    <property type="component" value="Unassembled WGS sequence"/>
</dbReference>
<sequence>MLFPLLLVLQSCDILTSTVFKVSKCPCGKSEWQKQEREMNCNDPACLIPVRQRLTIKSSLDVDQLCSLSKATAEETPTNDSKIFIIKENHVPITPTILVCLVTLACFTMATAFIIVAIRRQRYRSTRKPMEEGFDSAFKEYINYANGLAWSHYTGFLSKLLPVLEDAIKGSKTFKEHPDRTSTLWIMLCPKSGMSSRLEDDDTITVEESLSIPGIKQPIDIFRIQRNKLEKEDSNIPDVCMLYDGEQKGKKRYLDFENAVSRSCRPSILDFRSHDKRIIIKVLALSRWIVLYNIDDEIRYKYPWLLTCLEEMVHEGTSDIIAIYSGKSQEEWTKCIPWTVAIDIDKECYAAEKVQKIINGKTIELATDIAIGDLSFGLAWAFYVNYLKPVTHDLHDRVTEVLNEELNKSGIDGTTVKSSNYFWQIIPTSCSCVPLNEIDDHISSPIVVKPLKTKMYGAQRVFPCNLYSIKRGNAVYYFVGEMFTPCKVLKAMKESNIVHLSDAAMKKQLRQLKHTLQNLLKYIEGANADGLPVKIIHFEDRGHSALSDELIKSISSEDPIEKKLTKQYKYSLSEECMSMLSSKEE</sequence>
<dbReference type="GO" id="GO:0000045">
    <property type="term" value="P:autophagosome assembly"/>
    <property type="evidence" value="ECO:0007669"/>
    <property type="project" value="TreeGrafter"/>
</dbReference>
<dbReference type="GO" id="GO:0045087">
    <property type="term" value="P:innate immune response"/>
    <property type="evidence" value="ECO:0007669"/>
    <property type="project" value="TreeGrafter"/>
</dbReference>
<dbReference type="GO" id="GO:0016239">
    <property type="term" value="P:positive regulation of macroautophagy"/>
    <property type="evidence" value="ECO:0007669"/>
    <property type="project" value="TreeGrafter"/>
</dbReference>
<dbReference type="GO" id="GO:0061507">
    <property type="term" value="F:2',3'-cyclic GMP-AMP binding"/>
    <property type="evidence" value="ECO:0007669"/>
    <property type="project" value="TreeGrafter"/>
</dbReference>
<keyword evidence="1" id="KW-1133">Transmembrane helix</keyword>
<dbReference type="Gene3D" id="3.40.50.12100">
    <property type="entry name" value="Stimulator of interferon genes protein"/>
    <property type="match status" value="1"/>
</dbReference>
<dbReference type="GO" id="GO:0032481">
    <property type="term" value="P:positive regulation of type I interferon production"/>
    <property type="evidence" value="ECO:0007669"/>
    <property type="project" value="InterPro"/>
</dbReference>
<reference evidence="4" key="1">
    <citation type="submission" date="2019-08" db="EMBL/GenBank/DDBJ databases">
        <title>The improved chromosome-level genome for the pearl oyster Pinctada fucata martensii using PacBio sequencing and Hi-C.</title>
        <authorList>
            <person name="Zheng Z."/>
        </authorList>
    </citation>
    <scope>NUCLEOTIDE SEQUENCE</scope>
    <source>
        <strain evidence="4">ZZ-2019</strain>
        <tissue evidence="4">Adductor muscle</tissue>
    </source>
</reference>
<name>A0AA88YW23_PINIB</name>
<evidence type="ECO:0000313" key="5">
    <source>
        <dbReference type="Proteomes" id="UP001186944"/>
    </source>
</evidence>
<accession>A0AA88YW23</accession>
<keyword evidence="1" id="KW-0812">Transmembrane</keyword>
<dbReference type="GO" id="GO:0035438">
    <property type="term" value="F:cyclic-di-GMP binding"/>
    <property type="evidence" value="ECO:0007669"/>
    <property type="project" value="TreeGrafter"/>
</dbReference>
<protein>
    <recommendedName>
        <fullName evidence="3">STING ligand-binding domain-containing protein</fullName>
    </recommendedName>
</protein>
<dbReference type="Gene3D" id="1.20.5.5200">
    <property type="match status" value="1"/>
</dbReference>
<feature type="transmembrane region" description="Helical" evidence="1">
    <location>
        <begin position="96"/>
        <end position="118"/>
    </location>
</feature>
<dbReference type="AlphaFoldDB" id="A0AA88YW23"/>
<keyword evidence="5" id="KW-1185">Reference proteome</keyword>
<dbReference type="EMBL" id="VSWD01000002">
    <property type="protein sequence ID" value="KAK3107305.1"/>
    <property type="molecule type" value="Genomic_DNA"/>
</dbReference>
<feature type="domain" description="STING ligand-binding" evidence="3">
    <location>
        <begin position="375"/>
        <end position="557"/>
    </location>
</feature>
<comment type="caution">
    <text evidence="4">The sequence shown here is derived from an EMBL/GenBank/DDBJ whole genome shotgun (WGS) entry which is preliminary data.</text>
</comment>
<dbReference type="GO" id="GO:0061709">
    <property type="term" value="P:reticulophagy"/>
    <property type="evidence" value="ECO:0007669"/>
    <property type="project" value="TreeGrafter"/>
</dbReference>
<organism evidence="4 5">
    <name type="scientific">Pinctada imbricata</name>
    <name type="common">Atlantic pearl-oyster</name>
    <name type="synonym">Pinctada martensii</name>
    <dbReference type="NCBI Taxonomy" id="66713"/>
    <lineage>
        <taxon>Eukaryota</taxon>
        <taxon>Metazoa</taxon>
        <taxon>Spiralia</taxon>
        <taxon>Lophotrochozoa</taxon>
        <taxon>Mollusca</taxon>
        <taxon>Bivalvia</taxon>
        <taxon>Autobranchia</taxon>
        <taxon>Pteriomorphia</taxon>
        <taxon>Pterioida</taxon>
        <taxon>Pterioidea</taxon>
        <taxon>Pteriidae</taxon>
        <taxon>Pinctada</taxon>
    </lineage>
</organism>
<dbReference type="GO" id="GO:0005776">
    <property type="term" value="C:autophagosome"/>
    <property type="evidence" value="ECO:0007669"/>
    <property type="project" value="TreeGrafter"/>
</dbReference>
<feature type="signal peptide" evidence="2">
    <location>
        <begin position="1"/>
        <end position="17"/>
    </location>
</feature>
<dbReference type="InterPro" id="IPR029158">
    <property type="entry name" value="STING"/>
</dbReference>
<dbReference type="Pfam" id="PF15009">
    <property type="entry name" value="STING_LBD"/>
    <property type="match status" value="2"/>
</dbReference>
<keyword evidence="1" id="KW-0472">Membrane</keyword>
<dbReference type="PANTHER" id="PTHR34339:SF1">
    <property type="entry name" value="STIMULATOR OF INTERFERON GENES PROTEIN"/>
    <property type="match status" value="1"/>
</dbReference>
<evidence type="ECO:0000259" key="3">
    <source>
        <dbReference type="Pfam" id="PF15009"/>
    </source>
</evidence>
<evidence type="ECO:0000313" key="4">
    <source>
        <dbReference type="EMBL" id="KAK3107305.1"/>
    </source>
</evidence>
<gene>
    <name evidence="4" type="ORF">FSP39_011562</name>
</gene>
<evidence type="ECO:0000256" key="1">
    <source>
        <dbReference type="SAM" id="Phobius"/>
    </source>
</evidence>
<evidence type="ECO:0000256" key="2">
    <source>
        <dbReference type="SAM" id="SignalP"/>
    </source>
</evidence>
<dbReference type="InterPro" id="IPR038623">
    <property type="entry name" value="STING_C_sf"/>
</dbReference>
<keyword evidence="2" id="KW-0732">Signal</keyword>
<dbReference type="GO" id="GO:0005789">
    <property type="term" value="C:endoplasmic reticulum membrane"/>
    <property type="evidence" value="ECO:0007669"/>
    <property type="project" value="TreeGrafter"/>
</dbReference>
<feature type="domain" description="STING ligand-binding" evidence="3">
    <location>
        <begin position="143"/>
        <end position="210"/>
    </location>
</feature>
<dbReference type="GO" id="GO:0002218">
    <property type="term" value="P:activation of innate immune response"/>
    <property type="evidence" value="ECO:0007669"/>
    <property type="project" value="InterPro"/>
</dbReference>
<proteinExistence type="predicted"/>
<dbReference type="PANTHER" id="PTHR34339">
    <property type="entry name" value="STIMULATOR OF INTERFERON GENES PROTEIN"/>
    <property type="match status" value="1"/>
</dbReference>
<dbReference type="InterPro" id="IPR055432">
    <property type="entry name" value="STING_LBD"/>
</dbReference>